<dbReference type="Gene3D" id="1.10.1740.100">
    <property type="entry name" value="Set2, Rpb1 interacting domain"/>
    <property type="match status" value="1"/>
</dbReference>
<dbReference type="CDD" id="cd19172">
    <property type="entry name" value="SET_SETD2"/>
    <property type="match status" value="1"/>
</dbReference>
<name>A0A0H5G9Z4_9BASI</name>
<evidence type="ECO:0000259" key="19">
    <source>
        <dbReference type="PROSITE" id="PS51215"/>
    </source>
</evidence>
<proteinExistence type="predicted"/>
<feature type="region of interest" description="Disordered" evidence="15">
    <location>
        <begin position="167"/>
        <end position="282"/>
    </location>
</feature>
<feature type="region of interest" description="Disordered" evidence="15">
    <location>
        <begin position="1"/>
        <end position="152"/>
    </location>
</feature>
<keyword evidence="5" id="KW-0158">Chromosome</keyword>
<dbReference type="InterPro" id="IPR025788">
    <property type="entry name" value="Set2_fungi"/>
</dbReference>
<dbReference type="PROSITE" id="PS50096">
    <property type="entry name" value="IQ"/>
    <property type="match status" value="1"/>
</dbReference>
<feature type="compositionally biased region" description="Low complexity" evidence="15">
    <location>
        <begin position="108"/>
        <end position="117"/>
    </location>
</feature>
<feature type="compositionally biased region" description="Basic and acidic residues" evidence="15">
    <location>
        <begin position="845"/>
        <end position="854"/>
    </location>
</feature>
<dbReference type="SMART" id="SM00317">
    <property type="entry name" value="SET"/>
    <property type="match status" value="1"/>
</dbReference>
<evidence type="ECO:0000256" key="12">
    <source>
        <dbReference type="ARBA" id="ARBA00023242"/>
    </source>
</evidence>
<accession>A0A0H5G9Z4</accession>
<dbReference type="SUPFAM" id="SSF51045">
    <property type="entry name" value="WW domain"/>
    <property type="match status" value="1"/>
</dbReference>
<dbReference type="InterPro" id="IPR044437">
    <property type="entry name" value="SETD2/Set2_SET"/>
</dbReference>
<feature type="compositionally biased region" description="Low complexity" evidence="15">
    <location>
        <begin position="962"/>
        <end position="986"/>
    </location>
</feature>
<dbReference type="InterPro" id="IPR003616">
    <property type="entry name" value="Post-SET_dom"/>
</dbReference>
<sequence length="1129" mass="122322">MVSVSPSSPSYPTPTSPPAQRLEATSANDSPMDLEPPGAPARSPAPNGLQEVPQGASAAMEVNQRTGDVSVKWEAIPTAPAPSQQHNPPLKPVFPLPPRPTDSPMVPTPSSFPSLPSSLPPKPTTSLSPPSARHLFPLPAPPHPSSNMAALPEAADIKPSLLYKHETLSPPTFSSLPLKPELPVSPPPQQDDVKPFDSPDSSLLQREASTSTLPSPNPFASTSTSASDAGDSSGRSTPREEESVTRGRSKSPKKPRSGSADSPRKDKGKKVKKEEPEAQLIGHLPNANDEALSSFIEVAIVCITMVGLGVLPALFRALTESDLMSSCSTGFPDNEQACGEDSSCMNRLMQIECVQGDCKCGENCQNQRFQRKQYAKIDIVKTEKKGYGVRTSEDLPADTFVYEYVGEVIGPTAFTKRMKDYAAGGIRHFYFMALDREVFIDATKKGGKGRFLNHSCNPNCFVAKWTIGKKMRMGIFTKRDIKADEELTFNYNVDRYGHVAQPCYCGEANCVGFIGGKTQTDIGGMDDLYIDALGITEEVEALGLRGTKKKKSKKLDEDFLPDLKPIELDEVPKVSAAVRQAIQTRRILEKLLHRIQMTTDEDVRNALLRLHGFNLMSHILKEYPNDIRIITLDLEILGNWTLKTRNKVEDSKIEPSVQRCADMMEERISKMATAVSLARFVPLPSRDADVLPSHQLLDYWDSLELGYRIPRSVREAGEDGDRKRAAEFTIEHLAAKRARLEEPVIDDAALRRPAFVKPEASIILPPSPVLPAGWRQHHDDTGKAYYENTVSGEVQWAAPTAPAIEPVVATPKAAPAPIDINAIIAQAQKEAEAVAAKEAAKVEEERRAAKDAARKRAGGTPSGRGGKVDAANKEKKVMALFSTIVVQVMSKYRGHLEPEQFKKRAREVTTLLCEKEKKHPLYATEPYDSLSAEKASKVKAFTKDWVKKLLDRKRASNGGNSGTATPSLTTPSPQTPSAAGYTSSPFFMPPTPTAAGPSSLGNDYDTSSPRYPAAFFRSDSRLFDAGPNTPIRPSSTTNGFGNDSTPNGDLRRPSAASSLGDGRTGSWSSAASASSSRFGPGGLNQQEQLEFIGEMVAAVGNGSPERPSLGSRVAGGMGGETPREPSARW</sequence>
<evidence type="ECO:0000256" key="3">
    <source>
        <dbReference type="ARBA" id="ARBA00012178"/>
    </source>
</evidence>
<dbReference type="PROSITE" id="PS50280">
    <property type="entry name" value="SET"/>
    <property type="match status" value="1"/>
</dbReference>
<evidence type="ECO:0000313" key="20">
    <source>
        <dbReference type="EMBL" id="CRX79139.1"/>
    </source>
</evidence>
<dbReference type="PROSITE" id="PS51215">
    <property type="entry name" value="AWS"/>
    <property type="match status" value="1"/>
</dbReference>
<dbReference type="GO" id="GO:0032259">
    <property type="term" value="P:methylation"/>
    <property type="evidence" value="ECO:0007669"/>
    <property type="project" value="UniProtKB-KW"/>
</dbReference>
<evidence type="ECO:0000256" key="14">
    <source>
        <dbReference type="ARBA" id="ARBA00047545"/>
    </source>
</evidence>
<feature type="compositionally biased region" description="Basic residues" evidence="15">
    <location>
        <begin position="247"/>
        <end position="256"/>
    </location>
</feature>
<feature type="compositionally biased region" description="Low complexity" evidence="15">
    <location>
        <begin position="1066"/>
        <end position="1076"/>
    </location>
</feature>
<keyword evidence="6" id="KW-0678">Repressor</keyword>
<dbReference type="InterPro" id="IPR006560">
    <property type="entry name" value="AWS_dom"/>
</dbReference>
<evidence type="ECO:0000256" key="4">
    <source>
        <dbReference type="ARBA" id="ARBA00018028"/>
    </source>
</evidence>
<dbReference type="AlphaFoldDB" id="A0A0H5G9Z4"/>
<dbReference type="PROSITE" id="PS50020">
    <property type="entry name" value="WW_DOMAIN_2"/>
    <property type="match status" value="1"/>
</dbReference>
<dbReference type="SMART" id="SM00456">
    <property type="entry name" value="WW"/>
    <property type="match status" value="1"/>
</dbReference>
<dbReference type="InterPro" id="IPR013257">
    <property type="entry name" value="SRI"/>
</dbReference>
<dbReference type="Gene3D" id="2.20.70.10">
    <property type="match status" value="1"/>
</dbReference>
<feature type="region of interest" description="Disordered" evidence="15">
    <location>
        <begin position="845"/>
        <end position="869"/>
    </location>
</feature>
<dbReference type="InterPro" id="IPR001214">
    <property type="entry name" value="SET_dom"/>
</dbReference>
<reference evidence="20" key="1">
    <citation type="submission" date="2015-06" db="EMBL/GenBank/DDBJ databases">
        <title>Genetic Architecture Underlying Mating-Type Determination in the Yeast Leucosporidium scottii and the Evolution of Mating Systems in Basidiomycetes.</title>
        <authorList>
            <person name="Maia T.M."/>
            <person name="Lopes S."/>
            <person name="Almeida J.M.G.C.F."/>
            <person name="Rosa L.H."/>
            <person name="Sampaio J.P."/>
            <person name="Goncalves P."/>
            <person name="Coelho M.A."/>
        </authorList>
    </citation>
    <scope>NUCLEOTIDE SEQUENCE</scope>
</reference>
<dbReference type="EMBL" id="LN868508">
    <property type="protein sequence ID" value="CRX79139.1"/>
    <property type="molecule type" value="Genomic_DNA"/>
</dbReference>
<evidence type="ECO:0000256" key="9">
    <source>
        <dbReference type="ARBA" id="ARBA00022691"/>
    </source>
</evidence>
<evidence type="ECO:0000259" key="18">
    <source>
        <dbReference type="PROSITE" id="PS50868"/>
    </source>
</evidence>
<evidence type="ECO:0000259" key="17">
    <source>
        <dbReference type="PROSITE" id="PS50280"/>
    </source>
</evidence>
<dbReference type="Pfam" id="PF08236">
    <property type="entry name" value="SRI"/>
    <property type="match status" value="1"/>
</dbReference>
<evidence type="ECO:0000256" key="1">
    <source>
        <dbReference type="ARBA" id="ARBA00004123"/>
    </source>
</evidence>
<keyword evidence="9" id="KW-0949">S-adenosyl-L-methionine</keyword>
<dbReference type="SMART" id="SM00508">
    <property type="entry name" value="PostSET"/>
    <property type="match status" value="1"/>
</dbReference>
<dbReference type="InterPro" id="IPR038190">
    <property type="entry name" value="SRI_sf"/>
</dbReference>
<feature type="compositionally biased region" description="Pro residues" evidence="15">
    <location>
        <begin position="89"/>
        <end position="101"/>
    </location>
</feature>
<feature type="region of interest" description="Disordered" evidence="15">
    <location>
        <begin position="952"/>
        <end position="1006"/>
    </location>
</feature>
<keyword evidence="8" id="KW-0808">Transferase</keyword>
<feature type="compositionally biased region" description="Polar residues" evidence="15">
    <location>
        <begin position="199"/>
        <end position="214"/>
    </location>
</feature>
<feature type="region of interest" description="Disordered" evidence="15">
    <location>
        <begin position="1019"/>
        <end position="1083"/>
    </location>
</feature>
<dbReference type="InterPro" id="IPR036020">
    <property type="entry name" value="WW_dom_sf"/>
</dbReference>
<dbReference type="GO" id="GO:0006355">
    <property type="term" value="P:regulation of DNA-templated transcription"/>
    <property type="evidence" value="ECO:0007669"/>
    <property type="project" value="InterPro"/>
</dbReference>
<dbReference type="SMART" id="SM00570">
    <property type="entry name" value="AWS"/>
    <property type="match status" value="1"/>
</dbReference>
<evidence type="ECO:0000256" key="8">
    <source>
        <dbReference type="ARBA" id="ARBA00022679"/>
    </source>
</evidence>
<keyword evidence="7" id="KW-0489">Methyltransferase</keyword>
<feature type="domain" description="WW" evidence="16">
    <location>
        <begin position="768"/>
        <end position="801"/>
    </location>
</feature>
<evidence type="ECO:0000256" key="6">
    <source>
        <dbReference type="ARBA" id="ARBA00022491"/>
    </source>
</evidence>
<dbReference type="PROSITE" id="PS50868">
    <property type="entry name" value="POST_SET"/>
    <property type="match status" value="1"/>
</dbReference>
<dbReference type="SUPFAM" id="SSF82199">
    <property type="entry name" value="SET domain"/>
    <property type="match status" value="1"/>
</dbReference>
<evidence type="ECO:0000259" key="16">
    <source>
        <dbReference type="PROSITE" id="PS50020"/>
    </source>
</evidence>
<dbReference type="EC" id="2.1.1.359" evidence="3"/>
<organism evidence="20">
    <name type="scientific">Leucosporidium scottii</name>
    <dbReference type="NCBI Taxonomy" id="5278"/>
    <lineage>
        <taxon>Eukaryota</taxon>
        <taxon>Fungi</taxon>
        <taxon>Dikarya</taxon>
        <taxon>Basidiomycota</taxon>
        <taxon>Pucciniomycotina</taxon>
        <taxon>Microbotryomycetes</taxon>
        <taxon>Leucosporidiales</taxon>
        <taxon>Leucosporidium</taxon>
    </lineage>
</organism>
<feature type="compositionally biased region" description="Polar residues" evidence="15">
    <location>
        <begin position="1031"/>
        <end position="1047"/>
    </location>
</feature>
<keyword evidence="12" id="KW-0539">Nucleus</keyword>
<feature type="domain" description="AWS" evidence="19">
    <location>
        <begin position="320"/>
        <end position="373"/>
    </location>
</feature>
<evidence type="ECO:0000256" key="11">
    <source>
        <dbReference type="ARBA" id="ARBA00023163"/>
    </source>
</evidence>
<dbReference type="PROSITE" id="PS51568">
    <property type="entry name" value="SAM_MT43_SET2_1"/>
    <property type="match status" value="1"/>
</dbReference>
<evidence type="ECO:0000256" key="10">
    <source>
        <dbReference type="ARBA" id="ARBA00023015"/>
    </source>
</evidence>
<feature type="region of interest" description="Disordered" evidence="15">
    <location>
        <begin position="1098"/>
        <end position="1129"/>
    </location>
</feature>
<dbReference type="Pfam" id="PF00397">
    <property type="entry name" value="WW"/>
    <property type="match status" value="1"/>
</dbReference>
<evidence type="ECO:0000256" key="13">
    <source>
        <dbReference type="ARBA" id="ARBA00030091"/>
    </source>
</evidence>
<dbReference type="InterPro" id="IPR050777">
    <property type="entry name" value="SET2_Histone-Lys_MeTrsfase"/>
</dbReference>
<comment type="catalytic activity">
    <reaction evidence="14">
        <text>L-lysyl(36)-[histone H3] + 3 S-adenosyl-L-methionine = N(6),N(6),N(6)-trimethyl-L-lysyl(36)-[histone H3] + 3 S-adenosyl-L-homocysteine + 3 H(+)</text>
        <dbReference type="Rhea" id="RHEA:60324"/>
        <dbReference type="Rhea" id="RHEA-COMP:9785"/>
        <dbReference type="Rhea" id="RHEA-COMP:15536"/>
        <dbReference type="ChEBI" id="CHEBI:15378"/>
        <dbReference type="ChEBI" id="CHEBI:29969"/>
        <dbReference type="ChEBI" id="CHEBI:57856"/>
        <dbReference type="ChEBI" id="CHEBI:59789"/>
        <dbReference type="ChEBI" id="CHEBI:61961"/>
        <dbReference type="EC" id="2.1.1.359"/>
    </reaction>
</comment>
<feature type="domain" description="Post-SET" evidence="18">
    <location>
        <begin position="499"/>
        <end position="515"/>
    </location>
</feature>
<feature type="compositionally biased region" description="Low complexity" evidence="15">
    <location>
        <begin position="220"/>
        <end position="236"/>
    </location>
</feature>
<gene>
    <name evidence="20" type="ORF">ls5930a1_00155</name>
</gene>
<dbReference type="GO" id="GO:0005634">
    <property type="term" value="C:nucleus"/>
    <property type="evidence" value="ECO:0007669"/>
    <property type="project" value="UniProtKB-SubCell"/>
</dbReference>
<evidence type="ECO:0000256" key="5">
    <source>
        <dbReference type="ARBA" id="ARBA00022454"/>
    </source>
</evidence>
<dbReference type="CDD" id="cd00201">
    <property type="entry name" value="WW"/>
    <property type="match status" value="1"/>
</dbReference>
<dbReference type="InterPro" id="IPR046341">
    <property type="entry name" value="SET_dom_sf"/>
</dbReference>
<keyword evidence="11" id="KW-0804">Transcription</keyword>
<evidence type="ECO:0000256" key="2">
    <source>
        <dbReference type="ARBA" id="ARBA00004286"/>
    </source>
</evidence>
<dbReference type="Pfam" id="PF17907">
    <property type="entry name" value="AWS"/>
    <property type="match status" value="1"/>
</dbReference>
<dbReference type="Pfam" id="PF00856">
    <property type="entry name" value="SET"/>
    <property type="match status" value="1"/>
</dbReference>
<dbReference type="GO" id="GO:0140955">
    <property type="term" value="F:histone H3K36 trimethyltransferase activity"/>
    <property type="evidence" value="ECO:0007669"/>
    <property type="project" value="UniProtKB-EC"/>
</dbReference>
<feature type="domain" description="SET" evidence="17">
    <location>
        <begin position="375"/>
        <end position="492"/>
    </location>
</feature>
<keyword evidence="10" id="KW-0805">Transcription regulation</keyword>
<dbReference type="PANTHER" id="PTHR22884">
    <property type="entry name" value="SET DOMAIN PROTEINS"/>
    <property type="match status" value="1"/>
</dbReference>
<dbReference type="Gene3D" id="2.170.270.10">
    <property type="entry name" value="SET domain"/>
    <property type="match status" value="1"/>
</dbReference>
<comment type="subcellular location">
    <subcellularLocation>
        <location evidence="2">Chromosome</location>
    </subcellularLocation>
    <subcellularLocation>
        <location evidence="1">Nucleus</location>
    </subcellularLocation>
</comment>
<dbReference type="GO" id="GO:0005694">
    <property type="term" value="C:chromosome"/>
    <property type="evidence" value="ECO:0007669"/>
    <property type="project" value="UniProtKB-SubCell"/>
</dbReference>
<evidence type="ECO:0000256" key="15">
    <source>
        <dbReference type="SAM" id="MobiDB-lite"/>
    </source>
</evidence>
<protein>
    <recommendedName>
        <fullName evidence="4">Histone-lysine N-methyltransferase, H3 lysine-36 specific</fullName>
        <ecNumber evidence="3">2.1.1.359</ecNumber>
    </recommendedName>
    <alternativeName>
        <fullName evidence="13">SET domain-containing protein 2</fullName>
    </alternativeName>
</protein>
<evidence type="ECO:0000256" key="7">
    <source>
        <dbReference type="ARBA" id="ARBA00022603"/>
    </source>
</evidence>
<dbReference type="InterPro" id="IPR001202">
    <property type="entry name" value="WW_dom"/>
</dbReference>